<keyword evidence="1" id="KW-1133">Transmembrane helix</keyword>
<gene>
    <name evidence="2" type="ORF">SAMN05421849_1816</name>
</gene>
<dbReference type="STRING" id="515897.SAMN05421849_1816"/>
<evidence type="ECO:0000313" key="3">
    <source>
        <dbReference type="Proteomes" id="UP000192455"/>
    </source>
</evidence>
<accession>A0A1R3WXJ0</accession>
<feature type="transmembrane region" description="Helical" evidence="1">
    <location>
        <begin position="108"/>
        <end position="131"/>
    </location>
</feature>
<dbReference type="OrthoDB" id="7629477at2"/>
<proteinExistence type="predicted"/>
<organism evidence="2 3">
    <name type="scientific">Pontibaca methylaminivorans</name>
    <dbReference type="NCBI Taxonomy" id="515897"/>
    <lineage>
        <taxon>Bacteria</taxon>
        <taxon>Pseudomonadati</taxon>
        <taxon>Pseudomonadota</taxon>
        <taxon>Alphaproteobacteria</taxon>
        <taxon>Rhodobacterales</taxon>
        <taxon>Roseobacteraceae</taxon>
        <taxon>Pontibaca</taxon>
    </lineage>
</organism>
<dbReference type="AlphaFoldDB" id="A0A1R3WXJ0"/>
<dbReference type="EMBL" id="FTPS01000001">
    <property type="protein sequence ID" value="SIT82975.1"/>
    <property type="molecule type" value="Genomic_DNA"/>
</dbReference>
<evidence type="ECO:0000256" key="1">
    <source>
        <dbReference type="SAM" id="Phobius"/>
    </source>
</evidence>
<name>A0A1R3WXJ0_9RHOB</name>
<dbReference type="RefSeq" id="WP_076649549.1">
    <property type="nucleotide sequence ID" value="NZ_FTPS01000001.1"/>
</dbReference>
<keyword evidence="1" id="KW-0812">Transmembrane</keyword>
<evidence type="ECO:0000313" key="2">
    <source>
        <dbReference type="EMBL" id="SIT82975.1"/>
    </source>
</evidence>
<keyword evidence="1" id="KW-0472">Membrane</keyword>
<dbReference type="Proteomes" id="UP000192455">
    <property type="component" value="Unassembled WGS sequence"/>
</dbReference>
<protein>
    <submittedName>
        <fullName evidence="2">Rod shape-determining protein MreD</fullName>
    </submittedName>
</protein>
<keyword evidence="3" id="KW-1185">Reference proteome</keyword>
<sequence>MADTPGRLWFMRLVYIGLALLLICLHLLPLTTFPPRFAPPDLLLGLTLAWALRRPEQVPVLAIAAVMLLADLMFLRPPGLFAALVVIGSEWLKRRIPILRESGFASEWGAVALAVLGMLLANRLALGLLVVQQAPLRPHLVQAGLTIATYPLVVLFVQGILGVRRAAPRPRRRAGA</sequence>
<reference evidence="2 3" key="1">
    <citation type="submission" date="2017-01" db="EMBL/GenBank/DDBJ databases">
        <authorList>
            <person name="Mah S.A."/>
            <person name="Swanson W.J."/>
            <person name="Moy G.W."/>
            <person name="Vacquier V.D."/>
        </authorList>
    </citation>
    <scope>NUCLEOTIDE SEQUENCE [LARGE SCALE GENOMIC DNA]</scope>
    <source>
        <strain evidence="2 3">DSM 21219</strain>
    </source>
</reference>
<feature type="transmembrane region" description="Helical" evidence="1">
    <location>
        <begin position="60"/>
        <end position="87"/>
    </location>
</feature>
<feature type="transmembrane region" description="Helical" evidence="1">
    <location>
        <begin position="143"/>
        <end position="163"/>
    </location>
</feature>
<feature type="transmembrane region" description="Helical" evidence="1">
    <location>
        <begin position="12"/>
        <end position="33"/>
    </location>
</feature>